<name>A0ABT1STK5_9FIRM</name>
<dbReference type="InterPro" id="IPR003439">
    <property type="entry name" value="ABC_transporter-like_ATP-bd"/>
</dbReference>
<protein>
    <recommendedName>
        <fullName evidence="2 9">Cell division ATP-binding protein FtsE</fullName>
    </recommendedName>
</protein>
<evidence type="ECO:0000313" key="11">
    <source>
        <dbReference type="EMBL" id="MCQ5343223.1"/>
    </source>
</evidence>
<evidence type="ECO:0000256" key="9">
    <source>
        <dbReference type="RuleBase" id="RU365094"/>
    </source>
</evidence>
<dbReference type="RefSeq" id="WP_062411295.1">
    <property type="nucleotide sequence ID" value="NZ_JAJCIO010000019.1"/>
</dbReference>
<keyword evidence="12" id="KW-1185">Reference proteome</keyword>
<dbReference type="PANTHER" id="PTHR24220:SF470">
    <property type="entry name" value="CELL DIVISION ATP-BINDING PROTEIN FTSE"/>
    <property type="match status" value="1"/>
</dbReference>
<comment type="similarity">
    <text evidence="1 9">Belongs to the ABC transporter superfamily.</text>
</comment>
<feature type="domain" description="ABC transporter" evidence="10">
    <location>
        <begin position="2"/>
        <end position="228"/>
    </location>
</feature>
<comment type="function">
    <text evidence="9">Part of the ABC transporter FtsEX involved in cellular division.</text>
</comment>
<proteinExistence type="inferred from homology"/>
<evidence type="ECO:0000259" key="10">
    <source>
        <dbReference type="PROSITE" id="PS50893"/>
    </source>
</evidence>
<keyword evidence="4 9" id="KW-0132">Cell division</keyword>
<reference evidence="11 12" key="1">
    <citation type="submission" date="2022-06" db="EMBL/GenBank/DDBJ databases">
        <title>Isolation of gut microbiota from human fecal samples.</title>
        <authorList>
            <person name="Pamer E.G."/>
            <person name="Barat B."/>
            <person name="Waligurski E."/>
            <person name="Medina S."/>
            <person name="Paddock L."/>
            <person name="Mostad J."/>
        </authorList>
    </citation>
    <scope>NUCLEOTIDE SEQUENCE [LARGE SCALE GENOMIC DNA]</scope>
    <source>
        <strain evidence="11 12">DFI.1.1</strain>
    </source>
</reference>
<dbReference type="Proteomes" id="UP001206692">
    <property type="component" value="Unassembled WGS sequence"/>
</dbReference>
<organism evidence="11 12">
    <name type="scientific">Megasphaera massiliensis</name>
    <dbReference type="NCBI Taxonomy" id="1232428"/>
    <lineage>
        <taxon>Bacteria</taxon>
        <taxon>Bacillati</taxon>
        <taxon>Bacillota</taxon>
        <taxon>Negativicutes</taxon>
        <taxon>Veillonellales</taxon>
        <taxon>Veillonellaceae</taxon>
        <taxon>Megasphaera</taxon>
    </lineage>
</organism>
<dbReference type="NCBIfam" id="TIGR02673">
    <property type="entry name" value="FtsE"/>
    <property type="match status" value="1"/>
</dbReference>
<dbReference type="InterPro" id="IPR027417">
    <property type="entry name" value="P-loop_NTPase"/>
</dbReference>
<dbReference type="InterPro" id="IPR015854">
    <property type="entry name" value="ABC_transpr_LolD-like"/>
</dbReference>
<dbReference type="GO" id="GO:0051301">
    <property type="term" value="P:cell division"/>
    <property type="evidence" value="ECO:0007669"/>
    <property type="project" value="UniProtKB-KW"/>
</dbReference>
<comment type="caution">
    <text evidence="11">The sequence shown here is derived from an EMBL/GenBank/DDBJ whole genome shotgun (WGS) entry which is preliminary data.</text>
</comment>
<comment type="subunit">
    <text evidence="9">Homodimer. Forms a membrane-associated complex with FtsX.</text>
</comment>
<dbReference type="EMBL" id="JANGEW010000018">
    <property type="protein sequence ID" value="MCQ5343223.1"/>
    <property type="molecule type" value="Genomic_DNA"/>
</dbReference>
<sequence length="228" mass="25312">MIEFKNVSKVYDNGSIALDQVSLHIGKGEFVFVVGASGAGKSTLIRLLSHEELPTKGSVLVNGIEVNRLAKKSVPYLRRKMGIVFQDFRLLPNKTAQENVAFAMEVIEAPRRVIRRRVREVLDLVGLIGKADALPKNLSGGEQQRVAIARAIVNRPLLLIADEPTGNLDPDTSEDIVEVFKKINHMGTTVLMVTHDKTLVDMMNKRVIELDDGKVVRDEQRGGYDDEN</sequence>
<dbReference type="InterPro" id="IPR003593">
    <property type="entry name" value="AAA+_ATPase"/>
</dbReference>
<comment type="subcellular location">
    <subcellularLocation>
        <location evidence="9">Cell membrane</location>
        <topology evidence="9">Peripheral membrane protein</topology>
        <orientation evidence="9">Cytoplasmic side</orientation>
    </subcellularLocation>
</comment>
<evidence type="ECO:0000256" key="2">
    <source>
        <dbReference type="ARBA" id="ARBA00020019"/>
    </source>
</evidence>
<evidence type="ECO:0000256" key="8">
    <source>
        <dbReference type="ARBA" id="ARBA00023306"/>
    </source>
</evidence>
<dbReference type="Pfam" id="PF00005">
    <property type="entry name" value="ABC_tran"/>
    <property type="match status" value="1"/>
</dbReference>
<dbReference type="PANTHER" id="PTHR24220">
    <property type="entry name" value="IMPORT ATP-BINDING PROTEIN"/>
    <property type="match status" value="1"/>
</dbReference>
<keyword evidence="7 9" id="KW-0472">Membrane</keyword>
<evidence type="ECO:0000256" key="5">
    <source>
        <dbReference type="ARBA" id="ARBA00022741"/>
    </source>
</evidence>
<evidence type="ECO:0000256" key="6">
    <source>
        <dbReference type="ARBA" id="ARBA00022840"/>
    </source>
</evidence>
<evidence type="ECO:0000256" key="1">
    <source>
        <dbReference type="ARBA" id="ARBA00005417"/>
    </source>
</evidence>
<accession>A0ABT1STK5</accession>
<evidence type="ECO:0000256" key="4">
    <source>
        <dbReference type="ARBA" id="ARBA00022618"/>
    </source>
</evidence>
<dbReference type="InterPro" id="IPR005286">
    <property type="entry name" value="Cell_div_FtsE"/>
</dbReference>
<keyword evidence="3 9" id="KW-1003">Cell membrane</keyword>
<evidence type="ECO:0000313" key="12">
    <source>
        <dbReference type="Proteomes" id="UP001206692"/>
    </source>
</evidence>
<dbReference type="SMART" id="SM00382">
    <property type="entry name" value="AAA"/>
    <property type="match status" value="1"/>
</dbReference>
<dbReference type="PROSITE" id="PS50893">
    <property type="entry name" value="ABC_TRANSPORTER_2"/>
    <property type="match status" value="1"/>
</dbReference>
<keyword evidence="8 9" id="KW-0131">Cell cycle</keyword>
<keyword evidence="6 9" id="KW-0067">ATP-binding</keyword>
<dbReference type="GO" id="GO:0005524">
    <property type="term" value="F:ATP binding"/>
    <property type="evidence" value="ECO:0007669"/>
    <property type="project" value="UniProtKB-KW"/>
</dbReference>
<dbReference type="SUPFAM" id="SSF52540">
    <property type="entry name" value="P-loop containing nucleoside triphosphate hydrolases"/>
    <property type="match status" value="1"/>
</dbReference>
<gene>
    <name evidence="9 11" type="primary">ftsE</name>
    <name evidence="11" type="ORF">NE675_09355</name>
</gene>
<evidence type="ECO:0000256" key="3">
    <source>
        <dbReference type="ARBA" id="ARBA00022475"/>
    </source>
</evidence>
<dbReference type="PROSITE" id="PS00211">
    <property type="entry name" value="ABC_TRANSPORTER_1"/>
    <property type="match status" value="1"/>
</dbReference>
<dbReference type="InterPro" id="IPR017871">
    <property type="entry name" value="ABC_transporter-like_CS"/>
</dbReference>
<dbReference type="Gene3D" id="3.40.50.300">
    <property type="entry name" value="P-loop containing nucleotide triphosphate hydrolases"/>
    <property type="match status" value="1"/>
</dbReference>
<evidence type="ECO:0000256" key="7">
    <source>
        <dbReference type="ARBA" id="ARBA00023136"/>
    </source>
</evidence>
<keyword evidence="5 9" id="KW-0547">Nucleotide-binding</keyword>